<evidence type="ECO:0000313" key="2">
    <source>
        <dbReference type="EMBL" id="JAS73837.1"/>
    </source>
</evidence>
<reference evidence="2" key="1">
    <citation type="submission" date="2015-11" db="EMBL/GenBank/DDBJ databases">
        <title>De novo transcriptome assembly of four potential Pierce s Disease insect vectors from Arizona vineyards.</title>
        <authorList>
            <person name="Tassone E.E."/>
        </authorList>
    </citation>
    <scope>NUCLEOTIDE SEQUENCE</scope>
</reference>
<accession>A0A1B6HGH9</accession>
<gene>
    <name evidence="2" type="ORF">g.3039</name>
</gene>
<name>A0A1B6HGH9_9HEMI</name>
<feature type="signal peptide" evidence="1">
    <location>
        <begin position="1"/>
        <end position="16"/>
    </location>
</feature>
<evidence type="ECO:0000256" key="1">
    <source>
        <dbReference type="SAM" id="SignalP"/>
    </source>
</evidence>
<keyword evidence="1" id="KW-0732">Signal</keyword>
<protein>
    <submittedName>
        <fullName evidence="2">Uncharacterized protein</fullName>
    </submittedName>
</protein>
<feature type="chain" id="PRO_5008584310" evidence="1">
    <location>
        <begin position="17"/>
        <end position="129"/>
    </location>
</feature>
<dbReference type="EMBL" id="GECU01033869">
    <property type="protein sequence ID" value="JAS73837.1"/>
    <property type="molecule type" value="Transcribed_RNA"/>
</dbReference>
<dbReference type="AlphaFoldDB" id="A0A1B6HGH9"/>
<proteinExistence type="predicted"/>
<organism evidence="2">
    <name type="scientific">Homalodisca liturata</name>
    <dbReference type="NCBI Taxonomy" id="320908"/>
    <lineage>
        <taxon>Eukaryota</taxon>
        <taxon>Metazoa</taxon>
        <taxon>Ecdysozoa</taxon>
        <taxon>Arthropoda</taxon>
        <taxon>Hexapoda</taxon>
        <taxon>Insecta</taxon>
        <taxon>Pterygota</taxon>
        <taxon>Neoptera</taxon>
        <taxon>Paraneoptera</taxon>
        <taxon>Hemiptera</taxon>
        <taxon>Auchenorrhyncha</taxon>
        <taxon>Membracoidea</taxon>
        <taxon>Cicadellidae</taxon>
        <taxon>Cicadellinae</taxon>
        <taxon>Proconiini</taxon>
        <taxon>Homalodisca</taxon>
    </lineage>
</organism>
<sequence>MYQLFVVIGLAAVSAALPDVLSPVPKIAPEGLAYLPVDETVSEIQYGETNQMRYQTIIDLAKKNLRAVELLKLIIDAFKICICKNSESAEREFAHEIASLIPIGWLEKLAEQSIFSLVGAVHNVCQTFI</sequence>